<accession>A0A2X0I9S4</accession>
<feature type="transmembrane region" description="Helical" evidence="1">
    <location>
        <begin position="281"/>
        <end position="300"/>
    </location>
</feature>
<dbReference type="GO" id="GO:0022857">
    <property type="term" value="F:transmembrane transporter activity"/>
    <property type="evidence" value="ECO:0007669"/>
    <property type="project" value="InterPro"/>
</dbReference>
<dbReference type="Proteomes" id="UP000248889">
    <property type="component" value="Unassembled WGS sequence"/>
</dbReference>
<dbReference type="RefSeq" id="WP_111506649.1">
    <property type="nucleotide sequence ID" value="NZ_QKYN01000144.1"/>
</dbReference>
<organism evidence="2 3">
    <name type="scientific">Streptacidiphilus pinicola</name>
    <dbReference type="NCBI Taxonomy" id="2219663"/>
    <lineage>
        <taxon>Bacteria</taxon>
        <taxon>Bacillati</taxon>
        <taxon>Actinomycetota</taxon>
        <taxon>Actinomycetes</taxon>
        <taxon>Kitasatosporales</taxon>
        <taxon>Streptomycetaceae</taxon>
        <taxon>Streptacidiphilus</taxon>
    </lineage>
</organism>
<feature type="transmembrane region" description="Helical" evidence="1">
    <location>
        <begin position="43"/>
        <end position="65"/>
    </location>
</feature>
<feature type="transmembrane region" description="Helical" evidence="1">
    <location>
        <begin position="306"/>
        <end position="325"/>
    </location>
</feature>
<keyword evidence="1" id="KW-0472">Membrane</keyword>
<feature type="transmembrane region" description="Helical" evidence="1">
    <location>
        <begin position="337"/>
        <end position="359"/>
    </location>
</feature>
<dbReference type="InterPro" id="IPR036259">
    <property type="entry name" value="MFS_trans_sf"/>
</dbReference>
<feature type="transmembrane region" description="Helical" evidence="1">
    <location>
        <begin position="77"/>
        <end position="96"/>
    </location>
</feature>
<feature type="transmembrane region" description="Helical" evidence="1">
    <location>
        <begin position="169"/>
        <end position="187"/>
    </location>
</feature>
<dbReference type="OrthoDB" id="9180256at2"/>
<feature type="transmembrane region" description="Helical" evidence="1">
    <location>
        <begin position="365"/>
        <end position="383"/>
    </location>
</feature>
<feature type="transmembrane region" description="Helical" evidence="1">
    <location>
        <begin position="208"/>
        <end position="228"/>
    </location>
</feature>
<dbReference type="Pfam" id="PF07690">
    <property type="entry name" value="MFS_1"/>
    <property type="match status" value="1"/>
</dbReference>
<proteinExistence type="predicted"/>
<dbReference type="AlphaFoldDB" id="A0A2X0I9S4"/>
<evidence type="ECO:0000256" key="1">
    <source>
        <dbReference type="SAM" id="Phobius"/>
    </source>
</evidence>
<sequence length="405" mass="41158">MSYRALFAPRGAVGFTLAVLVARFPSGMFSLAATLLVTSLYGSYSLAGVGGAATLVTVALAGPWQARLVDRHGQSRVTVPAVLLATAGSLGVLLSLELHAPVWLYLMACAVSGLGPNTGSLARARWAFLHRGDEAVLHTAYAYEGVVDELCFVLGPLAATALAAGVSPLAGYVTASLVSLVGVLALATQRRTEPPASCRADAASGPGALRSPGVAALVLMLTATGVVFGTMEITTIGFAQAHGHKAAVGAVLACYALGSALSGVLLGLWKPRGRAVVRLRWALAAMAVTLAPLPLAGGLWTVGLLLLVAGFATAPTMSTSMGLVAELVPAGRLTEGFTWTTTGLLVGISAGQAAGGWLVDHAPAGTGYHVPALAALVALALSWRLPRRSVSSRPDETAGERLSVQ</sequence>
<feature type="transmembrane region" description="Helical" evidence="1">
    <location>
        <begin position="12"/>
        <end position="37"/>
    </location>
</feature>
<keyword evidence="3" id="KW-1185">Reference proteome</keyword>
<dbReference type="PANTHER" id="PTHR23542:SF1">
    <property type="entry name" value="MAJOR FACILITATOR SUPERFAMILY (MFS) PROFILE DOMAIN-CONTAINING PROTEIN"/>
    <property type="match status" value="1"/>
</dbReference>
<dbReference type="PANTHER" id="PTHR23542">
    <property type="match status" value="1"/>
</dbReference>
<gene>
    <name evidence="2" type="ORF">DN069_31485</name>
</gene>
<evidence type="ECO:0000313" key="2">
    <source>
        <dbReference type="EMBL" id="RAG81694.1"/>
    </source>
</evidence>
<dbReference type="Gene3D" id="1.20.1250.20">
    <property type="entry name" value="MFS general substrate transporter like domains"/>
    <property type="match status" value="1"/>
</dbReference>
<dbReference type="SUPFAM" id="SSF103473">
    <property type="entry name" value="MFS general substrate transporter"/>
    <property type="match status" value="1"/>
</dbReference>
<name>A0A2X0I9S4_9ACTN</name>
<dbReference type="EMBL" id="QKYN01000144">
    <property type="protein sequence ID" value="RAG81694.1"/>
    <property type="molecule type" value="Genomic_DNA"/>
</dbReference>
<reference evidence="2 3" key="1">
    <citation type="submission" date="2018-06" db="EMBL/GenBank/DDBJ databases">
        <title>Streptacidiphilus pinicola sp. nov., isolated from pine grove soil.</title>
        <authorList>
            <person name="Roh S.G."/>
            <person name="Park S."/>
            <person name="Kim M.-K."/>
            <person name="Yun B.-R."/>
            <person name="Park J."/>
            <person name="Kim M.J."/>
            <person name="Kim Y.S."/>
            <person name="Kim S.B."/>
        </authorList>
    </citation>
    <scope>NUCLEOTIDE SEQUENCE [LARGE SCALE GENOMIC DNA]</scope>
    <source>
        <strain evidence="2 3">MMS16-CNU450</strain>
    </source>
</reference>
<comment type="caution">
    <text evidence="2">The sequence shown here is derived from an EMBL/GenBank/DDBJ whole genome shotgun (WGS) entry which is preliminary data.</text>
</comment>
<keyword evidence="1" id="KW-1133">Transmembrane helix</keyword>
<evidence type="ECO:0000313" key="3">
    <source>
        <dbReference type="Proteomes" id="UP000248889"/>
    </source>
</evidence>
<protein>
    <submittedName>
        <fullName evidence="2">MFS transporter</fullName>
    </submittedName>
</protein>
<dbReference type="InterPro" id="IPR011701">
    <property type="entry name" value="MFS"/>
</dbReference>
<feature type="transmembrane region" description="Helical" evidence="1">
    <location>
        <begin position="248"/>
        <end position="269"/>
    </location>
</feature>
<keyword evidence="1" id="KW-0812">Transmembrane</keyword>